<dbReference type="PRINTS" id="PR00385">
    <property type="entry name" value="P450"/>
</dbReference>
<dbReference type="GO" id="GO:0016705">
    <property type="term" value="F:oxidoreductase activity, acting on paired donors, with incorporation or reduction of molecular oxygen"/>
    <property type="evidence" value="ECO:0007669"/>
    <property type="project" value="InterPro"/>
</dbReference>
<gene>
    <name evidence="11" type="ORF">Bpfe_025384</name>
</gene>
<evidence type="ECO:0000256" key="1">
    <source>
        <dbReference type="ARBA" id="ARBA00001971"/>
    </source>
</evidence>
<keyword evidence="10" id="KW-0812">Transmembrane</keyword>
<evidence type="ECO:0000256" key="8">
    <source>
        <dbReference type="PIRSR" id="PIRSR602401-1"/>
    </source>
</evidence>
<sequence length="539" mass="61571">MPVEVSYTTWGLMCIAVVLPVCWLITQNKRKRSWEFYGVKDVRFPAKGFVDFRQVSWGNDCQVLHDVCDSTQRAGCAEVIAQHGDTVGVSGFKMMLISRDVELLRQILVKDFNNFTDRAVSAATVSPVQHGLFFLEGKNWRRMRHILSPSFSTGKLKHMCSTIDQAARRLTLVLESLAKKGELLPVKKITGQYTSEIIARTGFGLETHCLGEEDDEFTRLTKGFLKIHNPFMNAVIMALIFVPTFHRFLAKTLRLGVFDHMDLNADKYFKHILNTTVTERQDMMRRGDQTPKDLLQSLIQAKELGDHDAEALNDVATSQSWDDLPKNMSEEELMGQSMLILFAGFETTSTTLQFCLYLLAQHQDVQEKVYQEILTQLKSDTPTHEELNKLTYMEQVVDETLRLYPPIPIITRKALETKTYGGVTIPKGTWIFAVLEQVMKDPKHFPEPDKFDPERFSEENVSKRDSLSFLPFGSGPRLCIGMRLAYLELKMALVHVLRKIKVELNDKTEPKPDQKPKITFHVILVADKPIELALTLRDQ</sequence>
<dbReference type="InterPro" id="IPR050476">
    <property type="entry name" value="Insect_CytP450_Detox"/>
</dbReference>
<comment type="cofactor">
    <cofactor evidence="1 8">
        <name>heme</name>
        <dbReference type="ChEBI" id="CHEBI:30413"/>
    </cofactor>
</comment>
<evidence type="ECO:0000256" key="10">
    <source>
        <dbReference type="SAM" id="Phobius"/>
    </source>
</evidence>
<dbReference type="PROSITE" id="PS00086">
    <property type="entry name" value="CYTOCHROME_P450"/>
    <property type="match status" value="1"/>
</dbReference>
<evidence type="ECO:0000256" key="9">
    <source>
        <dbReference type="RuleBase" id="RU000461"/>
    </source>
</evidence>
<keyword evidence="10" id="KW-0472">Membrane</keyword>
<name>A0AAD8AZC8_BIOPF</name>
<dbReference type="CDD" id="cd11055">
    <property type="entry name" value="CYP3A-like"/>
    <property type="match status" value="1"/>
</dbReference>
<accession>A0AAD8AZC8</accession>
<reference evidence="11" key="2">
    <citation type="submission" date="2023-04" db="EMBL/GenBank/DDBJ databases">
        <authorList>
            <person name="Bu L."/>
            <person name="Lu L."/>
            <person name="Laidemitt M.R."/>
            <person name="Zhang S.M."/>
            <person name="Mutuku M."/>
            <person name="Mkoji G."/>
            <person name="Steinauer M."/>
            <person name="Loker E.S."/>
        </authorList>
    </citation>
    <scope>NUCLEOTIDE SEQUENCE</scope>
    <source>
        <strain evidence="11">KasaAsao</strain>
        <tissue evidence="11">Whole Snail</tissue>
    </source>
</reference>
<organism evidence="11 12">
    <name type="scientific">Biomphalaria pfeifferi</name>
    <name type="common">Bloodfluke planorb</name>
    <name type="synonym">Freshwater snail</name>
    <dbReference type="NCBI Taxonomy" id="112525"/>
    <lineage>
        <taxon>Eukaryota</taxon>
        <taxon>Metazoa</taxon>
        <taxon>Spiralia</taxon>
        <taxon>Lophotrochozoa</taxon>
        <taxon>Mollusca</taxon>
        <taxon>Gastropoda</taxon>
        <taxon>Heterobranchia</taxon>
        <taxon>Euthyneura</taxon>
        <taxon>Panpulmonata</taxon>
        <taxon>Hygrophila</taxon>
        <taxon>Lymnaeoidea</taxon>
        <taxon>Planorbidae</taxon>
        <taxon>Biomphalaria</taxon>
    </lineage>
</organism>
<dbReference type="InterPro" id="IPR002401">
    <property type="entry name" value="Cyt_P450_E_grp-I"/>
</dbReference>
<feature type="transmembrane region" description="Helical" evidence="10">
    <location>
        <begin position="6"/>
        <end position="26"/>
    </location>
</feature>
<dbReference type="Proteomes" id="UP001233172">
    <property type="component" value="Unassembled WGS sequence"/>
</dbReference>
<evidence type="ECO:0000313" key="11">
    <source>
        <dbReference type="EMBL" id="KAK0045235.1"/>
    </source>
</evidence>
<keyword evidence="5 9" id="KW-0560">Oxidoreductase</keyword>
<dbReference type="InterPro" id="IPR001128">
    <property type="entry name" value="Cyt_P450"/>
</dbReference>
<dbReference type="Gene3D" id="1.10.630.10">
    <property type="entry name" value="Cytochrome P450"/>
    <property type="match status" value="1"/>
</dbReference>
<feature type="binding site" description="axial binding residue" evidence="8">
    <location>
        <position position="479"/>
    </location>
    <ligand>
        <name>heme</name>
        <dbReference type="ChEBI" id="CHEBI:30413"/>
    </ligand>
    <ligandPart>
        <name>Fe</name>
        <dbReference type="ChEBI" id="CHEBI:18248"/>
    </ligandPart>
</feature>
<dbReference type="PRINTS" id="PR00463">
    <property type="entry name" value="EP450I"/>
</dbReference>
<dbReference type="EMBL" id="JASAOG010000184">
    <property type="protein sequence ID" value="KAK0045235.1"/>
    <property type="molecule type" value="Genomic_DNA"/>
</dbReference>
<keyword evidence="10" id="KW-1133">Transmembrane helix</keyword>
<comment type="similarity">
    <text evidence="2 9">Belongs to the cytochrome P450 family.</text>
</comment>
<evidence type="ECO:0000313" key="12">
    <source>
        <dbReference type="Proteomes" id="UP001233172"/>
    </source>
</evidence>
<dbReference type="AlphaFoldDB" id="A0AAD8AZC8"/>
<evidence type="ECO:0000256" key="3">
    <source>
        <dbReference type="ARBA" id="ARBA00022617"/>
    </source>
</evidence>
<comment type="caution">
    <text evidence="11">The sequence shown here is derived from an EMBL/GenBank/DDBJ whole genome shotgun (WGS) entry which is preliminary data.</text>
</comment>
<keyword evidence="12" id="KW-1185">Reference proteome</keyword>
<protein>
    <submittedName>
        <fullName evidence="11">Cytochrome P450 3A24</fullName>
    </submittedName>
</protein>
<keyword evidence="6 8" id="KW-0408">Iron</keyword>
<evidence type="ECO:0000256" key="2">
    <source>
        <dbReference type="ARBA" id="ARBA00010617"/>
    </source>
</evidence>
<dbReference type="InterPro" id="IPR036396">
    <property type="entry name" value="Cyt_P450_sf"/>
</dbReference>
<reference evidence="11" key="1">
    <citation type="journal article" date="2023" name="PLoS Negl. Trop. Dis.">
        <title>A genome sequence for Biomphalaria pfeifferi, the major vector snail for the human-infecting parasite Schistosoma mansoni.</title>
        <authorList>
            <person name="Bu L."/>
            <person name="Lu L."/>
            <person name="Laidemitt M.R."/>
            <person name="Zhang S.M."/>
            <person name="Mutuku M."/>
            <person name="Mkoji G."/>
            <person name="Steinauer M."/>
            <person name="Loker E.S."/>
        </authorList>
    </citation>
    <scope>NUCLEOTIDE SEQUENCE</scope>
    <source>
        <strain evidence="11">KasaAsao</strain>
    </source>
</reference>
<dbReference type="GO" id="GO:0020037">
    <property type="term" value="F:heme binding"/>
    <property type="evidence" value="ECO:0007669"/>
    <property type="project" value="InterPro"/>
</dbReference>
<evidence type="ECO:0000256" key="4">
    <source>
        <dbReference type="ARBA" id="ARBA00022723"/>
    </source>
</evidence>
<keyword evidence="4 8" id="KW-0479">Metal-binding</keyword>
<feature type="transmembrane region" description="Helical" evidence="10">
    <location>
        <begin position="231"/>
        <end position="249"/>
    </location>
</feature>
<dbReference type="SUPFAM" id="SSF48264">
    <property type="entry name" value="Cytochrome P450"/>
    <property type="match status" value="1"/>
</dbReference>
<dbReference type="InterPro" id="IPR017972">
    <property type="entry name" value="Cyt_P450_CS"/>
</dbReference>
<dbReference type="PANTHER" id="PTHR24292">
    <property type="entry name" value="CYTOCHROME P450"/>
    <property type="match status" value="1"/>
</dbReference>
<dbReference type="GO" id="GO:0005506">
    <property type="term" value="F:iron ion binding"/>
    <property type="evidence" value="ECO:0007669"/>
    <property type="project" value="InterPro"/>
</dbReference>
<proteinExistence type="inferred from homology"/>
<keyword evidence="7 9" id="KW-0503">Monooxygenase</keyword>
<dbReference type="PANTHER" id="PTHR24292:SF54">
    <property type="entry name" value="CYP9F3-RELATED"/>
    <property type="match status" value="1"/>
</dbReference>
<dbReference type="FunFam" id="1.10.630.10:FF:000182">
    <property type="entry name" value="Cytochrome P450 3A4"/>
    <property type="match status" value="1"/>
</dbReference>
<dbReference type="GO" id="GO:0004497">
    <property type="term" value="F:monooxygenase activity"/>
    <property type="evidence" value="ECO:0007669"/>
    <property type="project" value="UniProtKB-KW"/>
</dbReference>
<dbReference type="Pfam" id="PF00067">
    <property type="entry name" value="p450"/>
    <property type="match status" value="1"/>
</dbReference>
<evidence type="ECO:0000256" key="6">
    <source>
        <dbReference type="ARBA" id="ARBA00023004"/>
    </source>
</evidence>
<evidence type="ECO:0000256" key="7">
    <source>
        <dbReference type="ARBA" id="ARBA00023033"/>
    </source>
</evidence>
<keyword evidence="3 8" id="KW-0349">Heme</keyword>
<evidence type="ECO:0000256" key="5">
    <source>
        <dbReference type="ARBA" id="ARBA00023002"/>
    </source>
</evidence>